<organism evidence="1 2">
    <name type="scientific">Mycolicibacterium vaccae ATCC 25954</name>
    <dbReference type="NCBI Taxonomy" id="1194972"/>
    <lineage>
        <taxon>Bacteria</taxon>
        <taxon>Bacillati</taxon>
        <taxon>Actinomycetota</taxon>
        <taxon>Actinomycetes</taxon>
        <taxon>Mycobacteriales</taxon>
        <taxon>Mycobacteriaceae</taxon>
        <taxon>Mycolicibacterium</taxon>
    </lineage>
</organism>
<dbReference type="HOGENOM" id="CLU_1553591_0_0_11"/>
<keyword evidence="2" id="KW-1185">Reference proteome</keyword>
<gene>
    <name evidence="1" type="ORF">MVAC_00915</name>
</gene>
<dbReference type="AlphaFoldDB" id="K0VN48"/>
<dbReference type="EMBL" id="ALQA01000002">
    <property type="protein sequence ID" value="EJZ12599.1"/>
    <property type="molecule type" value="Genomic_DNA"/>
</dbReference>
<name>K0VN48_MYCVA</name>
<accession>K0VN48</accession>
<evidence type="ECO:0000313" key="1">
    <source>
        <dbReference type="EMBL" id="EJZ12599.1"/>
    </source>
</evidence>
<proteinExistence type="predicted"/>
<protein>
    <submittedName>
        <fullName evidence="1">Uncharacterized protein</fullName>
    </submittedName>
</protein>
<dbReference type="eggNOG" id="ENOG5030HFX">
    <property type="taxonomic scope" value="Bacteria"/>
</dbReference>
<comment type="caution">
    <text evidence="1">The sequence shown here is derived from an EMBL/GenBank/DDBJ whole genome shotgun (WGS) entry which is preliminary data.</text>
</comment>
<reference evidence="1 2" key="1">
    <citation type="journal article" date="2012" name="J. Bacteriol.">
        <title>Complete Genome Sequence of Mycobacterium vaccae Type Strain ATCC 25954.</title>
        <authorList>
            <person name="Ho Y.S."/>
            <person name="Adroub S.A."/>
            <person name="Abadi M."/>
            <person name="Al Alwan B."/>
            <person name="Alkhateeb R."/>
            <person name="Gao G."/>
            <person name="Ragab A."/>
            <person name="Ali S."/>
            <person name="van Soolingen D."/>
            <person name="Bitter W."/>
            <person name="Pain A."/>
            <person name="Abdallah A.M."/>
        </authorList>
    </citation>
    <scope>NUCLEOTIDE SEQUENCE [LARGE SCALE GENOMIC DNA]</scope>
    <source>
        <strain evidence="1 2">ATCC 25954</strain>
    </source>
</reference>
<dbReference type="RefSeq" id="WP_003928136.1">
    <property type="nucleotide sequence ID" value="NZ_JH814683.1"/>
</dbReference>
<sequence>MNTPINPIDAQRAAAQKFIQDTTQLWITASAQSDSADGLGIDGRISLIHSLTDASTKAYVAWLEALLQGGRHCAPAELGPPLPSEDITIAPRPYARNLEFVGPLVRVGLPKSTIQPPAVGFDPPFLPAGLDKFRIVLRDYRFIGSNYFGTVRLTTAATATNPSPKDLVPDEVSVTVGL</sequence>
<dbReference type="Proteomes" id="UP000006072">
    <property type="component" value="Unassembled WGS sequence"/>
</dbReference>
<evidence type="ECO:0000313" key="2">
    <source>
        <dbReference type="Proteomes" id="UP000006072"/>
    </source>
</evidence>
<dbReference type="PATRIC" id="fig|1194972.3.peg.188"/>